<dbReference type="EMBL" id="PKPP01000058">
    <property type="protein sequence ID" value="PWA98601.1"/>
    <property type="molecule type" value="Genomic_DNA"/>
</dbReference>
<evidence type="ECO:0000256" key="1">
    <source>
        <dbReference type="ARBA" id="ARBA00004370"/>
    </source>
</evidence>
<dbReference type="STRING" id="35608.A0A2U1QKQ5"/>
<keyword evidence="4" id="KW-0472">Membrane</keyword>
<dbReference type="PANTHER" id="PTHR34836">
    <property type="entry name" value="OS06G0188250 PROTEIN"/>
    <property type="match status" value="1"/>
</dbReference>
<organism evidence="6 7">
    <name type="scientific">Artemisia annua</name>
    <name type="common">Sweet wormwood</name>
    <dbReference type="NCBI Taxonomy" id="35608"/>
    <lineage>
        <taxon>Eukaryota</taxon>
        <taxon>Viridiplantae</taxon>
        <taxon>Streptophyta</taxon>
        <taxon>Embryophyta</taxon>
        <taxon>Tracheophyta</taxon>
        <taxon>Spermatophyta</taxon>
        <taxon>Magnoliopsida</taxon>
        <taxon>eudicotyledons</taxon>
        <taxon>Gunneridae</taxon>
        <taxon>Pentapetalae</taxon>
        <taxon>asterids</taxon>
        <taxon>campanulids</taxon>
        <taxon>Asterales</taxon>
        <taxon>Asteraceae</taxon>
        <taxon>Asteroideae</taxon>
        <taxon>Anthemideae</taxon>
        <taxon>Artemisiinae</taxon>
        <taxon>Artemisia</taxon>
    </lineage>
</organism>
<evidence type="ECO:0000259" key="5">
    <source>
        <dbReference type="Pfam" id="PF01094"/>
    </source>
</evidence>
<feature type="domain" description="Receptor ligand binding region" evidence="5">
    <location>
        <begin position="7"/>
        <end position="122"/>
    </location>
</feature>
<protein>
    <submittedName>
        <fullName evidence="6">Periplasmic binding protein-like I</fullName>
    </submittedName>
</protein>
<sequence>MQKVISPTSVIILDMSSSLASRVLLTAKKLGMVGEEYAWIITYKTIDILQSEDNEIIESLQGVMGLRSYIPASTKLLNLAARWYHECYLKHSSLASREITVLAIWAYDTIWALAESVQKLGIHSSGSKIKPKV</sequence>
<name>A0A2U1QKQ5_ARTAN</name>
<keyword evidence="2" id="KW-0812">Transmembrane</keyword>
<evidence type="ECO:0000313" key="7">
    <source>
        <dbReference type="Proteomes" id="UP000245207"/>
    </source>
</evidence>
<dbReference type="Pfam" id="PF01094">
    <property type="entry name" value="ANF_receptor"/>
    <property type="match status" value="1"/>
</dbReference>
<dbReference type="GO" id="GO:0016020">
    <property type="term" value="C:membrane"/>
    <property type="evidence" value="ECO:0007669"/>
    <property type="project" value="UniProtKB-SubCell"/>
</dbReference>
<evidence type="ECO:0000313" key="6">
    <source>
        <dbReference type="EMBL" id="PWA98601.1"/>
    </source>
</evidence>
<evidence type="ECO:0000256" key="4">
    <source>
        <dbReference type="ARBA" id="ARBA00023136"/>
    </source>
</evidence>
<evidence type="ECO:0000256" key="2">
    <source>
        <dbReference type="ARBA" id="ARBA00022692"/>
    </source>
</evidence>
<dbReference type="OrthoDB" id="5984008at2759"/>
<comment type="caution">
    <text evidence="6">The sequence shown here is derived from an EMBL/GenBank/DDBJ whole genome shotgun (WGS) entry which is preliminary data.</text>
</comment>
<comment type="subcellular location">
    <subcellularLocation>
        <location evidence="1">Membrane</location>
    </subcellularLocation>
</comment>
<dbReference type="InterPro" id="IPR001828">
    <property type="entry name" value="ANF_lig-bd_rcpt"/>
</dbReference>
<dbReference type="InterPro" id="IPR028082">
    <property type="entry name" value="Peripla_BP_I"/>
</dbReference>
<dbReference type="PANTHER" id="PTHR34836:SF6">
    <property type="entry name" value="PERIPLASMIC BINDING PROTEIN-LIKE I"/>
    <property type="match status" value="1"/>
</dbReference>
<proteinExistence type="predicted"/>
<gene>
    <name evidence="6" type="ORF">CTI12_AA016690</name>
</gene>
<dbReference type="Gene3D" id="3.40.50.2300">
    <property type="match status" value="1"/>
</dbReference>
<accession>A0A2U1QKQ5</accession>
<dbReference type="InterPro" id="IPR015683">
    <property type="entry name" value="Ionotropic_Glu_rcpt"/>
</dbReference>
<dbReference type="SUPFAM" id="SSF53822">
    <property type="entry name" value="Periplasmic binding protein-like I"/>
    <property type="match status" value="1"/>
</dbReference>
<keyword evidence="3" id="KW-1133">Transmembrane helix</keyword>
<keyword evidence="7" id="KW-1185">Reference proteome</keyword>
<dbReference type="Proteomes" id="UP000245207">
    <property type="component" value="Unassembled WGS sequence"/>
</dbReference>
<dbReference type="AlphaFoldDB" id="A0A2U1QKQ5"/>
<evidence type="ECO:0000256" key="3">
    <source>
        <dbReference type="ARBA" id="ARBA00022989"/>
    </source>
</evidence>
<reference evidence="6 7" key="1">
    <citation type="journal article" date="2018" name="Mol. Plant">
        <title>The genome of Artemisia annua provides insight into the evolution of Asteraceae family and artemisinin biosynthesis.</title>
        <authorList>
            <person name="Shen Q."/>
            <person name="Zhang L."/>
            <person name="Liao Z."/>
            <person name="Wang S."/>
            <person name="Yan T."/>
            <person name="Shi P."/>
            <person name="Liu M."/>
            <person name="Fu X."/>
            <person name="Pan Q."/>
            <person name="Wang Y."/>
            <person name="Lv Z."/>
            <person name="Lu X."/>
            <person name="Zhang F."/>
            <person name="Jiang W."/>
            <person name="Ma Y."/>
            <person name="Chen M."/>
            <person name="Hao X."/>
            <person name="Li L."/>
            <person name="Tang Y."/>
            <person name="Lv G."/>
            <person name="Zhou Y."/>
            <person name="Sun X."/>
            <person name="Brodelius P.E."/>
            <person name="Rose J.K.C."/>
            <person name="Tang K."/>
        </authorList>
    </citation>
    <scope>NUCLEOTIDE SEQUENCE [LARGE SCALE GENOMIC DNA]</scope>
    <source>
        <strain evidence="7">cv. Huhao1</strain>
        <tissue evidence="6">Leaf</tissue>
    </source>
</reference>